<feature type="non-terminal residue" evidence="2">
    <location>
        <position position="79"/>
    </location>
</feature>
<gene>
    <name evidence="2" type="ORF">ElyMa_007002900</name>
</gene>
<dbReference type="Proteomes" id="UP000762676">
    <property type="component" value="Unassembled WGS sequence"/>
</dbReference>
<evidence type="ECO:0000256" key="1">
    <source>
        <dbReference type="SAM" id="Phobius"/>
    </source>
</evidence>
<keyword evidence="3" id="KW-1185">Reference proteome</keyword>
<dbReference type="EMBL" id="BMAT01013994">
    <property type="protein sequence ID" value="GFS24438.1"/>
    <property type="molecule type" value="Genomic_DNA"/>
</dbReference>
<proteinExistence type="predicted"/>
<keyword evidence="1" id="KW-1133">Transmembrane helix</keyword>
<comment type="caution">
    <text evidence="2">The sequence shown here is derived from an EMBL/GenBank/DDBJ whole genome shotgun (WGS) entry which is preliminary data.</text>
</comment>
<evidence type="ECO:0000313" key="2">
    <source>
        <dbReference type="EMBL" id="GFS24438.1"/>
    </source>
</evidence>
<accession>A0AAV4JNS1</accession>
<dbReference type="AlphaFoldDB" id="A0AAV4JNS1"/>
<keyword evidence="1" id="KW-0472">Membrane</keyword>
<feature type="transmembrane region" description="Helical" evidence="1">
    <location>
        <begin position="35"/>
        <end position="59"/>
    </location>
</feature>
<name>A0AAV4JNS1_9GAST</name>
<keyword evidence="1" id="KW-0812">Transmembrane</keyword>
<organism evidence="2 3">
    <name type="scientific">Elysia marginata</name>
    <dbReference type="NCBI Taxonomy" id="1093978"/>
    <lineage>
        <taxon>Eukaryota</taxon>
        <taxon>Metazoa</taxon>
        <taxon>Spiralia</taxon>
        <taxon>Lophotrochozoa</taxon>
        <taxon>Mollusca</taxon>
        <taxon>Gastropoda</taxon>
        <taxon>Heterobranchia</taxon>
        <taxon>Euthyneura</taxon>
        <taxon>Panpulmonata</taxon>
        <taxon>Sacoglossa</taxon>
        <taxon>Placobranchoidea</taxon>
        <taxon>Plakobranchidae</taxon>
        <taxon>Elysia</taxon>
    </lineage>
</organism>
<reference evidence="2 3" key="1">
    <citation type="journal article" date="2021" name="Elife">
        <title>Chloroplast acquisition without the gene transfer in kleptoplastic sea slugs, Plakobranchus ocellatus.</title>
        <authorList>
            <person name="Maeda T."/>
            <person name="Takahashi S."/>
            <person name="Yoshida T."/>
            <person name="Shimamura S."/>
            <person name="Takaki Y."/>
            <person name="Nagai Y."/>
            <person name="Toyoda A."/>
            <person name="Suzuki Y."/>
            <person name="Arimoto A."/>
            <person name="Ishii H."/>
            <person name="Satoh N."/>
            <person name="Nishiyama T."/>
            <person name="Hasebe M."/>
            <person name="Maruyama T."/>
            <person name="Minagawa J."/>
            <person name="Obokata J."/>
            <person name="Shigenobu S."/>
        </authorList>
    </citation>
    <scope>NUCLEOTIDE SEQUENCE [LARGE SCALE GENOMIC DNA]</scope>
</reference>
<evidence type="ECO:0000313" key="3">
    <source>
        <dbReference type="Proteomes" id="UP000762676"/>
    </source>
</evidence>
<sequence length="79" mass="9047">MSKVEDFKVNDGNTCSDPELPLTPKAKSFLSRKRVLLSVSFLLLLTTVVFFATFLVYYVKYWNKDDNNGECDTLDCIKT</sequence>
<protein>
    <submittedName>
        <fullName evidence="2">Uncharacterized protein</fullName>
    </submittedName>
</protein>